<evidence type="ECO:0000313" key="2">
    <source>
        <dbReference type="EMBL" id="MBX41805.1"/>
    </source>
</evidence>
<evidence type="ECO:0000256" key="1">
    <source>
        <dbReference type="SAM" id="Phobius"/>
    </source>
</evidence>
<dbReference type="EMBL" id="GGEC01061321">
    <property type="protein sequence ID" value="MBX41805.1"/>
    <property type="molecule type" value="Transcribed_RNA"/>
</dbReference>
<reference evidence="2" key="1">
    <citation type="submission" date="2018-02" db="EMBL/GenBank/DDBJ databases">
        <title>Rhizophora mucronata_Transcriptome.</title>
        <authorList>
            <person name="Meera S.P."/>
            <person name="Sreeshan A."/>
            <person name="Augustine A."/>
        </authorList>
    </citation>
    <scope>NUCLEOTIDE SEQUENCE</scope>
    <source>
        <tissue evidence="2">Leaf</tissue>
    </source>
</reference>
<name>A0A2P2NH42_RHIMU</name>
<dbReference type="AlphaFoldDB" id="A0A2P2NH42"/>
<keyword evidence="1" id="KW-0812">Transmembrane</keyword>
<keyword evidence="1" id="KW-0472">Membrane</keyword>
<protein>
    <submittedName>
        <fullName evidence="2">Uncharacterized protein</fullName>
    </submittedName>
</protein>
<proteinExistence type="predicted"/>
<organism evidence="2">
    <name type="scientific">Rhizophora mucronata</name>
    <name type="common">Asiatic mangrove</name>
    <dbReference type="NCBI Taxonomy" id="61149"/>
    <lineage>
        <taxon>Eukaryota</taxon>
        <taxon>Viridiplantae</taxon>
        <taxon>Streptophyta</taxon>
        <taxon>Embryophyta</taxon>
        <taxon>Tracheophyta</taxon>
        <taxon>Spermatophyta</taxon>
        <taxon>Magnoliopsida</taxon>
        <taxon>eudicotyledons</taxon>
        <taxon>Gunneridae</taxon>
        <taxon>Pentapetalae</taxon>
        <taxon>rosids</taxon>
        <taxon>fabids</taxon>
        <taxon>Malpighiales</taxon>
        <taxon>Rhizophoraceae</taxon>
        <taxon>Rhizophora</taxon>
    </lineage>
</organism>
<keyword evidence="1" id="KW-1133">Transmembrane helix</keyword>
<accession>A0A2P2NH42</accession>
<feature type="transmembrane region" description="Helical" evidence="1">
    <location>
        <begin position="17"/>
        <end position="40"/>
    </location>
</feature>
<sequence length="81" mass="9445">MSCTCYLHCVFLSFLFLLWWMGFGVLCVANLVVYIVYLYYQTFRLHILACHHDVKLYLMAQKCIIFINNVVQGLCSISPIS</sequence>